<geneLocation type="plasmid" evidence="1">
    <name>unnamed</name>
</geneLocation>
<evidence type="ECO:0000313" key="1">
    <source>
        <dbReference type="EMBL" id="AHH07678.1"/>
    </source>
</evidence>
<dbReference type="EMBL" id="CP004331">
    <property type="protein sequence ID" value="AHH07678.1"/>
    <property type="molecule type" value="Genomic_DNA"/>
</dbReference>
<sequence length="57" mass="5893">MLVMSVVMGCDNGGLKEGGASGGEGSKGVSLSSVLMEVGRSAENVFYSFILSWYQVA</sequence>
<protein>
    <submittedName>
        <fullName evidence="1">Variable major outer membrane lipoprotein</fullName>
    </submittedName>
</protein>
<reference evidence="1" key="1">
    <citation type="submission" date="2013-02" db="EMBL/GenBank/DDBJ databases">
        <title>Comparative genomics of Borrelia species.</title>
        <authorList>
            <person name="Schwan T.G."/>
            <person name="Raffel S.J."/>
            <person name="Porcella S.F."/>
        </authorList>
    </citation>
    <scope>NUCLEOTIDE SEQUENCE</scope>
    <source>
        <strain evidence="1">DOU</strain>
        <plasmid evidence="1">unnamed</plasmid>
    </source>
</reference>
<keyword evidence="1" id="KW-0449">Lipoprotein</keyword>
<proteinExistence type="predicted"/>
<dbReference type="AlphaFoldDB" id="W5SLW2"/>
<keyword evidence="1" id="KW-0614">Plasmid</keyword>
<accession>W5SLW2</accession>
<organism evidence="1">
    <name type="scientific">Borrelia crocidurae DOU</name>
    <dbReference type="NCBI Taxonomy" id="1293575"/>
    <lineage>
        <taxon>Bacteria</taxon>
        <taxon>Pseudomonadati</taxon>
        <taxon>Spirochaetota</taxon>
        <taxon>Spirochaetia</taxon>
        <taxon>Spirochaetales</taxon>
        <taxon>Borreliaceae</taxon>
        <taxon>Borrelia</taxon>
    </lineage>
</organism>
<gene>
    <name evidence="1" type="ORF">BCD_1612</name>
</gene>
<dbReference type="HOGENOM" id="CLU_211364_0_0_12"/>
<name>W5SLW2_9SPIR</name>